<dbReference type="PRINTS" id="PR00452">
    <property type="entry name" value="SH3DOMAIN"/>
</dbReference>
<dbReference type="Proteomes" id="UP000663879">
    <property type="component" value="Unassembled WGS sequence"/>
</dbReference>
<feature type="domain" description="SH3" evidence="6">
    <location>
        <begin position="452"/>
        <end position="509"/>
    </location>
</feature>
<keyword evidence="2" id="KW-0597">Phosphoprotein</keyword>
<feature type="compositionally biased region" description="Low complexity" evidence="5">
    <location>
        <begin position="312"/>
        <end position="327"/>
    </location>
</feature>
<dbReference type="Gene3D" id="2.30.30.40">
    <property type="entry name" value="SH3 Domains"/>
    <property type="match status" value="1"/>
</dbReference>
<dbReference type="FunFam" id="2.30.30.40:FF:000398">
    <property type="entry name" value="Hematopoietic cell-specific Lyn substrate 1"/>
    <property type="match status" value="1"/>
</dbReference>
<keyword evidence="8" id="KW-1185">Reference proteome</keyword>
<proteinExistence type="predicted"/>
<evidence type="ECO:0000256" key="3">
    <source>
        <dbReference type="ARBA" id="ARBA00022737"/>
    </source>
</evidence>
<protein>
    <recommendedName>
        <fullName evidence="6">SH3 domain-containing protein</fullName>
    </recommendedName>
</protein>
<dbReference type="PANTHER" id="PTHR10829">
    <property type="entry name" value="CORTACTIN AND DREBRIN"/>
    <property type="match status" value="1"/>
</dbReference>
<dbReference type="InterPro" id="IPR003134">
    <property type="entry name" value="Hs1_Cortactin"/>
</dbReference>
<dbReference type="EMBL" id="CAJNOC010000797">
    <property type="protein sequence ID" value="CAF0804045.1"/>
    <property type="molecule type" value="Genomic_DNA"/>
</dbReference>
<dbReference type="InterPro" id="IPR001452">
    <property type="entry name" value="SH3_domain"/>
</dbReference>
<evidence type="ECO:0000256" key="5">
    <source>
        <dbReference type="SAM" id="MobiDB-lite"/>
    </source>
</evidence>
<dbReference type="PROSITE" id="PS51090">
    <property type="entry name" value="CORTACTIN"/>
    <property type="match status" value="4"/>
</dbReference>
<dbReference type="Pfam" id="PF00018">
    <property type="entry name" value="SH3_1"/>
    <property type="match status" value="1"/>
</dbReference>
<feature type="compositionally biased region" description="Polar residues" evidence="5">
    <location>
        <begin position="291"/>
        <end position="311"/>
    </location>
</feature>
<accession>A0A813SSG3</accession>
<dbReference type="SMART" id="SM00326">
    <property type="entry name" value="SH3"/>
    <property type="match status" value="1"/>
</dbReference>
<dbReference type="GO" id="GO:0030833">
    <property type="term" value="P:regulation of actin filament polymerization"/>
    <property type="evidence" value="ECO:0007669"/>
    <property type="project" value="TreeGrafter"/>
</dbReference>
<dbReference type="PROSITE" id="PS50002">
    <property type="entry name" value="SH3"/>
    <property type="match status" value="1"/>
</dbReference>
<reference evidence="7" key="1">
    <citation type="submission" date="2021-02" db="EMBL/GenBank/DDBJ databases">
        <authorList>
            <person name="Nowell W R."/>
        </authorList>
    </citation>
    <scope>NUCLEOTIDE SEQUENCE</scope>
    <source>
        <strain evidence="7">Ploen Becks lab</strain>
    </source>
</reference>
<dbReference type="GO" id="GO:0005884">
    <property type="term" value="C:actin filament"/>
    <property type="evidence" value="ECO:0007669"/>
    <property type="project" value="TreeGrafter"/>
</dbReference>
<evidence type="ECO:0000259" key="6">
    <source>
        <dbReference type="PROSITE" id="PS50002"/>
    </source>
</evidence>
<dbReference type="GO" id="GO:0016477">
    <property type="term" value="P:cell migration"/>
    <property type="evidence" value="ECO:0007669"/>
    <property type="project" value="TreeGrafter"/>
</dbReference>
<evidence type="ECO:0000256" key="1">
    <source>
        <dbReference type="ARBA" id="ARBA00022443"/>
    </source>
</evidence>
<dbReference type="GO" id="GO:0030864">
    <property type="term" value="C:cortical actin cytoskeleton"/>
    <property type="evidence" value="ECO:0007669"/>
    <property type="project" value="TreeGrafter"/>
</dbReference>
<dbReference type="GO" id="GO:0051015">
    <property type="term" value="F:actin filament binding"/>
    <property type="evidence" value="ECO:0007669"/>
    <property type="project" value="TreeGrafter"/>
</dbReference>
<evidence type="ECO:0000256" key="2">
    <source>
        <dbReference type="ARBA" id="ARBA00022553"/>
    </source>
</evidence>
<feature type="compositionally biased region" description="Low complexity" evidence="5">
    <location>
        <begin position="369"/>
        <end position="390"/>
    </location>
</feature>
<keyword evidence="1 4" id="KW-0728">SH3 domain</keyword>
<dbReference type="InterPro" id="IPR036028">
    <property type="entry name" value="SH3-like_dom_sf"/>
</dbReference>
<feature type="compositionally biased region" description="Basic and acidic residues" evidence="5">
    <location>
        <begin position="240"/>
        <end position="290"/>
    </location>
</feature>
<feature type="region of interest" description="Disordered" evidence="5">
    <location>
        <begin position="362"/>
        <end position="390"/>
    </location>
</feature>
<evidence type="ECO:0000313" key="8">
    <source>
        <dbReference type="Proteomes" id="UP000663879"/>
    </source>
</evidence>
<dbReference type="GO" id="GO:0005886">
    <property type="term" value="C:plasma membrane"/>
    <property type="evidence" value="ECO:0007669"/>
    <property type="project" value="TreeGrafter"/>
</dbReference>
<dbReference type="OrthoDB" id="5971719at2759"/>
<feature type="region of interest" description="Disordered" evidence="5">
    <location>
        <begin position="188"/>
        <end position="228"/>
    </location>
</feature>
<evidence type="ECO:0000256" key="4">
    <source>
        <dbReference type="PROSITE-ProRule" id="PRU00192"/>
    </source>
</evidence>
<sequence>MWKATLSQSNSLMKTIMAEQNNDPDEWETDPDFVNNISEKEQRWGSKTVEGSGRQGSVDLEKLKENAKKTSSDTINTAKNFSAGYGGKFGVQQDRVDKSAVGFEYEGKTEKHASQVDYAKGFGGKYGVAQDRVDKSAVGFEYDGKTEKHASQVDYAKGFGGKYGVAQDRVDKSAVGFDHVEQLSKHSSQVDYSRGFGGKYGVQQTKDKSAASFNEPPEPIGTKYEKPKLDAKADIKGLKNRFENAVSDEAKKRAEEIRKERLEKDRLEKELEKKRAMNKTEDGPEQEHNIKPSNQMTNRPAFKTVSNSPFKTNSLNSNNSNTVTSNNRPEPSAGKLKISEQFLQKSSTTFKKTEEPVNVQINTPEAYNSSSSVSPSLSSYSNTNQNSSPIQQAQPIIPQNNILKPPEFLTHQNQSDDDEWGDNADPVEIRPTYAEPVQTYDETSNYDTNTATNGQNARALYDYQASADDEISFDPDEIITDIVQIDEGWWQGWCRGKFGLFPANYVELI</sequence>
<evidence type="ECO:0000313" key="7">
    <source>
        <dbReference type="EMBL" id="CAF0804045.1"/>
    </source>
</evidence>
<organism evidence="7 8">
    <name type="scientific">Brachionus calyciflorus</name>
    <dbReference type="NCBI Taxonomy" id="104777"/>
    <lineage>
        <taxon>Eukaryota</taxon>
        <taxon>Metazoa</taxon>
        <taxon>Spiralia</taxon>
        <taxon>Gnathifera</taxon>
        <taxon>Rotifera</taxon>
        <taxon>Eurotatoria</taxon>
        <taxon>Monogononta</taxon>
        <taxon>Pseudotrocha</taxon>
        <taxon>Ploima</taxon>
        <taxon>Brachionidae</taxon>
        <taxon>Brachionus</taxon>
    </lineage>
</organism>
<comment type="caution">
    <text evidence="7">The sequence shown here is derived from an EMBL/GenBank/DDBJ whole genome shotgun (WGS) entry which is preliminary data.</text>
</comment>
<name>A0A813SSG3_9BILA</name>
<dbReference type="SUPFAM" id="SSF50044">
    <property type="entry name" value="SH3-domain"/>
    <property type="match status" value="1"/>
</dbReference>
<dbReference type="Pfam" id="PF02218">
    <property type="entry name" value="HS1_rep"/>
    <property type="match status" value="3"/>
</dbReference>
<gene>
    <name evidence="7" type="ORF">OXX778_LOCUS6625</name>
</gene>
<dbReference type="AlphaFoldDB" id="A0A813SSG3"/>
<keyword evidence="3" id="KW-0677">Repeat</keyword>
<feature type="region of interest" description="Disordered" evidence="5">
    <location>
        <begin position="240"/>
        <end position="337"/>
    </location>
</feature>
<dbReference type="GO" id="GO:0030427">
    <property type="term" value="C:site of polarized growth"/>
    <property type="evidence" value="ECO:0007669"/>
    <property type="project" value="TreeGrafter"/>
</dbReference>
<dbReference type="PANTHER" id="PTHR10829:SF23">
    <property type="entry name" value="CORTACTIN, ISOFORM A"/>
    <property type="match status" value="1"/>
</dbReference>